<comment type="function">
    <text evidence="1 9">Catalyzes the synthesis of GMP from XMP.</text>
</comment>
<comment type="pathway">
    <text evidence="2 9">Purine metabolism; GMP biosynthesis; GMP from XMP (L-Gln route): step 1/1.</text>
</comment>
<dbReference type="EC" id="6.3.5.2" evidence="9"/>
<keyword evidence="5 9" id="KW-0332">GMP biosynthesis</keyword>
<evidence type="ECO:0000259" key="11">
    <source>
        <dbReference type="PROSITE" id="PS51553"/>
    </source>
</evidence>
<evidence type="ECO:0000313" key="13">
    <source>
        <dbReference type="Proteomes" id="UP001368618"/>
    </source>
</evidence>
<dbReference type="Pfam" id="PF00117">
    <property type="entry name" value="GATase"/>
    <property type="match status" value="1"/>
</dbReference>
<dbReference type="CDD" id="cd01997">
    <property type="entry name" value="GMP_synthase_C"/>
    <property type="match status" value="1"/>
</dbReference>
<dbReference type="InterPro" id="IPR001674">
    <property type="entry name" value="GMP_synth_C"/>
</dbReference>
<sequence length="528" mass="60203">MLKIKRRNSIVVFDFGSQYTRLIVKRIREMGVVCNICLYNVDIDFLKSLSPCGIILSGGPYSVNSTSYIKVPKYLFNLEVPILGICYGMQIMVAQLGGKICSVNKFESGHTEVFLFKNNNSLLKDIYDRKNSENIRVLDVWMSHKDHIITLPKNFDVICSTNNGVIAGIANEKNFWYGLQFHPEVTQTLQGVKILERFVIDICSADVFFMKTNIIDKIIFDIKDKVKNDKVLLAVSGGLDSMVVAKLLFMAIKNNLICIFIDTGLLDYNFIRRIIDDFMKDTGINIIKINAEDKFLDALSGIVSPEKKREIIGSVFAEIFVDSAKRFSDINWLAQGTICSDVIESSLINDFSDFSFKIKTHHNVGGLPNDFRLNLIEPIRDLFKDEVKDIALKLGLSCDIVYKHPFPGPGFGIRIIGEVKKRYINILKKSDEIYIEELKKYDLYRTVDQAFSIFLPIKTVGVIGDNRLYEYVICLRAVKSMDFMTARIVKLPWDFLENVSNKIINEVEEVSRVVYDISGKPPSTIEWE</sequence>
<evidence type="ECO:0000256" key="6">
    <source>
        <dbReference type="ARBA" id="ARBA00022755"/>
    </source>
</evidence>
<dbReference type="Gene3D" id="3.30.300.10">
    <property type="match status" value="1"/>
</dbReference>
<dbReference type="InterPro" id="IPR022955">
    <property type="entry name" value="GMP_synthase"/>
</dbReference>
<dbReference type="Gene3D" id="3.40.50.620">
    <property type="entry name" value="HUPs"/>
    <property type="match status" value="1"/>
</dbReference>
<keyword evidence="6 9" id="KW-0658">Purine biosynthesis</keyword>
<feature type="active site" evidence="9">
    <location>
        <position position="182"/>
    </location>
</feature>
<dbReference type="PANTHER" id="PTHR11922:SF2">
    <property type="entry name" value="GMP SYNTHASE [GLUTAMINE-HYDROLYZING]"/>
    <property type="match status" value="1"/>
</dbReference>
<keyword evidence="4 9" id="KW-0547">Nucleotide-binding</keyword>
<dbReference type="InterPro" id="IPR004739">
    <property type="entry name" value="GMP_synth_GATase"/>
</dbReference>
<evidence type="ECO:0000256" key="2">
    <source>
        <dbReference type="ARBA" id="ARBA00005153"/>
    </source>
</evidence>
<comment type="subunit">
    <text evidence="9">Homodimer.</text>
</comment>
<feature type="active site" evidence="9">
    <location>
        <position position="184"/>
    </location>
</feature>
<name>A0ABZ2GVJ2_9GAMM</name>
<keyword evidence="13" id="KW-1185">Reference proteome</keyword>
<evidence type="ECO:0000256" key="7">
    <source>
        <dbReference type="ARBA" id="ARBA00022840"/>
    </source>
</evidence>
<dbReference type="InterPro" id="IPR025777">
    <property type="entry name" value="GMPS_ATP_PPase_dom"/>
</dbReference>
<dbReference type="NCBIfam" id="NF000848">
    <property type="entry name" value="PRK00074.1"/>
    <property type="match status" value="1"/>
</dbReference>
<feature type="domain" description="GMPS ATP-PPase" evidence="11">
    <location>
        <begin position="209"/>
        <end position="403"/>
    </location>
</feature>
<keyword evidence="8 9" id="KW-0315">Glutamine amidotransferase</keyword>
<feature type="binding site" evidence="10">
    <location>
        <begin position="236"/>
        <end position="242"/>
    </location>
    <ligand>
        <name>ATP</name>
        <dbReference type="ChEBI" id="CHEBI:30616"/>
    </ligand>
</feature>
<dbReference type="SUPFAM" id="SSF54810">
    <property type="entry name" value="GMP synthetase C-terminal dimerisation domain"/>
    <property type="match status" value="1"/>
</dbReference>
<dbReference type="NCBIfam" id="TIGR00884">
    <property type="entry name" value="guaA_Cterm"/>
    <property type="match status" value="1"/>
</dbReference>
<dbReference type="InterPro" id="IPR014729">
    <property type="entry name" value="Rossmann-like_a/b/a_fold"/>
</dbReference>
<dbReference type="CDD" id="cd01742">
    <property type="entry name" value="GATase1_GMP_Synthase"/>
    <property type="match status" value="1"/>
</dbReference>
<dbReference type="Gene3D" id="3.40.50.880">
    <property type="match status" value="1"/>
</dbReference>
<dbReference type="InterPro" id="IPR029062">
    <property type="entry name" value="Class_I_gatase-like"/>
</dbReference>
<comment type="catalytic activity">
    <reaction evidence="9">
        <text>XMP + L-glutamine + ATP + H2O = GMP + L-glutamate + AMP + diphosphate + 2 H(+)</text>
        <dbReference type="Rhea" id="RHEA:11680"/>
        <dbReference type="ChEBI" id="CHEBI:15377"/>
        <dbReference type="ChEBI" id="CHEBI:15378"/>
        <dbReference type="ChEBI" id="CHEBI:29985"/>
        <dbReference type="ChEBI" id="CHEBI:30616"/>
        <dbReference type="ChEBI" id="CHEBI:33019"/>
        <dbReference type="ChEBI" id="CHEBI:57464"/>
        <dbReference type="ChEBI" id="CHEBI:58115"/>
        <dbReference type="ChEBI" id="CHEBI:58359"/>
        <dbReference type="ChEBI" id="CHEBI:456215"/>
        <dbReference type="EC" id="6.3.5.2"/>
    </reaction>
</comment>
<dbReference type="Pfam" id="PF00958">
    <property type="entry name" value="GMP_synt_C"/>
    <property type="match status" value="1"/>
</dbReference>
<dbReference type="NCBIfam" id="TIGR00888">
    <property type="entry name" value="guaA_Nterm"/>
    <property type="match status" value="1"/>
</dbReference>
<dbReference type="SUPFAM" id="SSF52317">
    <property type="entry name" value="Class I glutamine amidotransferase-like"/>
    <property type="match status" value="1"/>
</dbReference>
<evidence type="ECO:0000256" key="10">
    <source>
        <dbReference type="PROSITE-ProRule" id="PRU00886"/>
    </source>
</evidence>
<dbReference type="PROSITE" id="PS51273">
    <property type="entry name" value="GATASE_TYPE_1"/>
    <property type="match status" value="1"/>
</dbReference>
<feature type="active site" description="Nucleophile" evidence="9">
    <location>
        <position position="86"/>
    </location>
</feature>
<proteinExistence type="inferred from homology"/>
<dbReference type="PRINTS" id="PR00096">
    <property type="entry name" value="GATASE"/>
</dbReference>
<dbReference type="PROSITE" id="PS51553">
    <property type="entry name" value="GMPS_ATP_PPASE"/>
    <property type="match status" value="1"/>
</dbReference>
<dbReference type="InterPro" id="IPR017926">
    <property type="entry name" value="GATASE"/>
</dbReference>
<organism evidence="12 13">
    <name type="scientific">Candidatus Legionella polyplacis</name>
    <dbReference type="NCBI Taxonomy" id="2005262"/>
    <lineage>
        <taxon>Bacteria</taxon>
        <taxon>Pseudomonadati</taxon>
        <taxon>Pseudomonadota</taxon>
        <taxon>Gammaproteobacteria</taxon>
        <taxon>Legionellales</taxon>
        <taxon>Legionellaceae</taxon>
        <taxon>Legionella</taxon>
    </lineage>
</organism>
<accession>A0ABZ2GVJ2</accession>
<evidence type="ECO:0000256" key="3">
    <source>
        <dbReference type="ARBA" id="ARBA00022598"/>
    </source>
</evidence>
<dbReference type="PRINTS" id="PR00097">
    <property type="entry name" value="ANTSNTHASEII"/>
</dbReference>
<dbReference type="SUPFAM" id="SSF52402">
    <property type="entry name" value="Adenine nucleotide alpha hydrolases-like"/>
    <property type="match status" value="1"/>
</dbReference>
<evidence type="ECO:0000256" key="8">
    <source>
        <dbReference type="ARBA" id="ARBA00022962"/>
    </source>
</evidence>
<keyword evidence="7 9" id="KW-0067">ATP-binding</keyword>
<dbReference type="PANTHER" id="PTHR11922">
    <property type="entry name" value="GMP SYNTHASE-RELATED"/>
    <property type="match status" value="1"/>
</dbReference>
<dbReference type="HAMAP" id="MF_00344">
    <property type="entry name" value="GMP_synthase"/>
    <property type="match status" value="1"/>
</dbReference>
<evidence type="ECO:0000256" key="1">
    <source>
        <dbReference type="ARBA" id="ARBA00002332"/>
    </source>
</evidence>
<dbReference type="RefSeq" id="WP_338516054.1">
    <property type="nucleotide sequence ID" value="NZ_CP135137.1"/>
</dbReference>
<gene>
    <name evidence="9 12" type="primary">guaA</name>
    <name evidence="12" type="ORF">RQL39_02175</name>
</gene>
<keyword evidence="3 9" id="KW-0436">Ligase</keyword>
<evidence type="ECO:0000256" key="5">
    <source>
        <dbReference type="ARBA" id="ARBA00022749"/>
    </source>
</evidence>
<reference evidence="12" key="1">
    <citation type="submission" date="2023-09" db="EMBL/GenBank/DDBJ databases">
        <title>Genomes of two closely related lineages of the louse Polyplax serrata with different host specificities.</title>
        <authorList>
            <person name="Martinu J."/>
            <person name="Tarabai H."/>
            <person name="Stefka J."/>
            <person name="Hypsa V."/>
        </authorList>
    </citation>
    <scope>NUCLEOTIDE SEQUENCE [LARGE SCALE GENOMIC DNA]</scope>
    <source>
        <strain evidence="12">98ZLc_SE</strain>
    </source>
</reference>
<protein>
    <recommendedName>
        <fullName evidence="9">GMP synthase [glutamine-hydrolyzing]</fullName>
        <ecNumber evidence="9">6.3.5.2</ecNumber>
    </recommendedName>
    <alternativeName>
        <fullName evidence="9">GMP synthetase</fullName>
    </alternativeName>
    <alternativeName>
        <fullName evidence="9">Glutamine amidotransferase</fullName>
    </alternativeName>
</protein>
<dbReference type="Proteomes" id="UP001368618">
    <property type="component" value="Chromosome"/>
</dbReference>
<evidence type="ECO:0000256" key="9">
    <source>
        <dbReference type="HAMAP-Rule" id="MF_00344"/>
    </source>
</evidence>
<evidence type="ECO:0000256" key="4">
    <source>
        <dbReference type="ARBA" id="ARBA00022741"/>
    </source>
</evidence>
<dbReference type="EMBL" id="CP135137">
    <property type="protein sequence ID" value="WWR11477.1"/>
    <property type="molecule type" value="Genomic_DNA"/>
</dbReference>
<dbReference type="GO" id="GO:0003922">
    <property type="term" value="F:GMP synthase (glutamine-hydrolyzing) activity"/>
    <property type="evidence" value="ECO:0007669"/>
    <property type="project" value="UniProtKB-EC"/>
</dbReference>
<evidence type="ECO:0000313" key="12">
    <source>
        <dbReference type="EMBL" id="WWR11477.1"/>
    </source>
</evidence>